<dbReference type="InterPro" id="IPR001930">
    <property type="entry name" value="Peptidase_M1"/>
</dbReference>
<dbReference type="GO" id="GO:0070006">
    <property type="term" value="F:metalloaminopeptidase activity"/>
    <property type="evidence" value="ECO:0007669"/>
    <property type="project" value="TreeGrafter"/>
</dbReference>
<dbReference type="FunFam" id="1.10.390.10:FF:000001">
    <property type="entry name" value="Aminopeptidase"/>
    <property type="match status" value="1"/>
</dbReference>
<evidence type="ECO:0000256" key="10">
    <source>
        <dbReference type="PIRSR" id="PIRSR634016-3"/>
    </source>
</evidence>
<evidence type="ECO:0000256" key="12">
    <source>
        <dbReference type="RuleBase" id="RU364040"/>
    </source>
</evidence>
<dbReference type="Gene3D" id="1.10.390.10">
    <property type="entry name" value="Neutral Protease Domain 2"/>
    <property type="match status" value="1"/>
</dbReference>
<evidence type="ECO:0000256" key="7">
    <source>
        <dbReference type="ARBA" id="ARBA00022833"/>
    </source>
</evidence>
<evidence type="ECO:0000259" key="15">
    <source>
        <dbReference type="Pfam" id="PF11838"/>
    </source>
</evidence>
<sequence>MRRLLALTTLLGGMPVIGAAHAEAPFSFATAPGQLPKNVVPSSYVINLRTDVAKLTLTGDETVTIDVTAPTSDVVINQAGLKLHKAVLDGDQTATISQDESAQTATLHFPGAVSTGKHTLAISYSGPILKTPNGIYIDDYKGADGKARRMIVTQFEVADARRMFPGWDEPAFKATFQLNVSLPFDYAAISNMPIIGTTQSDAKTKRVSFGATPRMSSYLLALVAGDMSSVQGEADGTPIATWAPTGKQDQGQYAVQAASQILPYYNEYFGVKYPLPKLDMLAIPGNYQAGAMENWGALTYIDNALLFDPANSTPRTRETIYSVVAHEMAHQWSGDLVTMAWWDNIWLNEGFATWMQTKVTDKMNPEWDIWPREHHTREATMSSDALPSTHPIQQVIHNVSEADTAFDGISYGKGSLVIRMIEGWLGEDAFRDGMRLYMKAHAYSNTTSQDLWNALSEASKLDVASVAQTFTTQPGIPEVDVASACHGGKTVYTLTQSRFTIHDPHPTAQTWNIPVVAGGPGLKTQKLVLGDKPVKIKVKPCGAPLKLDLGESGYYRVHYDDAAFAALLKAAPSFAAVDRANLLGDQFALFRAGKAPISTYFDLVNVLTAAHESDIAVLSEIISGLDATDTYEIGSPDREAFHAYARSVLAPVFARLGWDPKPGESVLDTILRPSVIGALGDFGDQAVLAEAHTRFQAWKSNPASVRPDLVGVVASIAMRDADLKTWQWMAKKVRDAQSTEVKLRLFGALASVRNPDLIRRNVAFAYSGAIPNGRIEMALSSIAAESEQPDLVWQIVKEHEKDIRSHLAPWSQDGLLPSIAGQSSNPATIEALKSDPSADRTTGAKVETARALDRANSRIETKTVMQTQLHDWLATQNGHVTTP</sequence>
<dbReference type="GO" id="GO:0005615">
    <property type="term" value="C:extracellular space"/>
    <property type="evidence" value="ECO:0007669"/>
    <property type="project" value="TreeGrafter"/>
</dbReference>
<comment type="cofactor">
    <cofactor evidence="10 12">
        <name>Zn(2+)</name>
        <dbReference type="ChEBI" id="CHEBI:29105"/>
    </cofactor>
    <text evidence="10 12">Binds 1 zinc ion per subunit.</text>
</comment>
<dbReference type="PANTHER" id="PTHR11533:SF174">
    <property type="entry name" value="PUROMYCIN-SENSITIVE AMINOPEPTIDASE-RELATED"/>
    <property type="match status" value="1"/>
</dbReference>
<dbReference type="Pfam" id="PF17900">
    <property type="entry name" value="Peptidase_M1_N"/>
    <property type="match status" value="1"/>
</dbReference>
<dbReference type="Pfam" id="PF01433">
    <property type="entry name" value="Peptidase_M1"/>
    <property type="match status" value="1"/>
</dbReference>
<dbReference type="GO" id="GO:0042277">
    <property type="term" value="F:peptide binding"/>
    <property type="evidence" value="ECO:0007669"/>
    <property type="project" value="TreeGrafter"/>
</dbReference>
<feature type="site" description="Transition state stabilizer" evidence="11">
    <location>
        <position position="411"/>
    </location>
</feature>
<evidence type="ECO:0000256" key="1">
    <source>
        <dbReference type="ARBA" id="ARBA00000098"/>
    </source>
</evidence>
<dbReference type="RefSeq" id="WP_289842542.1">
    <property type="nucleotide sequence ID" value="NZ_CATKSH010000005.1"/>
</dbReference>
<feature type="chain" id="PRO_5041297532" description="Aminopeptidase" evidence="13">
    <location>
        <begin position="23"/>
        <end position="883"/>
    </location>
</feature>
<evidence type="ECO:0000259" key="16">
    <source>
        <dbReference type="Pfam" id="PF17900"/>
    </source>
</evidence>
<dbReference type="PANTHER" id="PTHR11533">
    <property type="entry name" value="PROTEASE M1 ZINC METALLOPROTEASE"/>
    <property type="match status" value="1"/>
</dbReference>
<feature type="binding site" evidence="10">
    <location>
        <position position="330"/>
    </location>
    <ligand>
        <name>Zn(2+)</name>
        <dbReference type="ChEBI" id="CHEBI:29105"/>
        <note>catalytic</note>
    </ligand>
</feature>
<keyword evidence="13" id="KW-0732">Signal</keyword>
<comment type="caution">
    <text evidence="17">The sequence shown here is derived from an EMBL/GenBank/DDBJ whole genome shotgun (WGS) entry which is preliminary data.</text>
</comment>
<feature type="signal peptide" evidence="13">
    <location>
        <begin position="1"/>
        <end position="22"/>
    </location>
</feature>
<dbReference type="AlphaFoldDB" id="A0AA35UVM6"/>
<evidence type="ECO:0000256" key="6">
    <source>
        <dbReference type="ARBA" id="ARBA00022801"/>
    </source>
</evidence>
<evidence type="ECO:0000256" key="5">
    <source>
        <dbReference type="ARBA" id="ARBA00022723"/>
    </source>
</evidence>
<feature type="binding site" evidence="10">
    <location>
        <position position="349"/>
    </location>
    <ligand>
        <name>Zn(2+)</name>
        <dbReference type="ChEBI" id="CHEBI:29105"/>
        <note>catalytic</note>
    </ligand>
</feature>
<dbReference type="SUPFAM" id="SSF55486">
    <property type="entry name" value="Metalloproteases ('zincins'), catalytic domain"/>
    <property type="match status" value="1"/>
</dbReference>
<comment type="catalytic activity">
    <reaction evidence="1">
        <text>Release of an N-terminal amino acid, Xaa-|-Yaa- from a peptide, amide or arylamide. Xaa is preferably Ala, but may be most amino acids including Pro (slow action). When a terminal hydrophobic residue is followed by a prolyl residue, the two may be released as an intact Xaa-Pro dipeptide.</text>
        <dbReference type="EC" id="3.4.11.2"/>
    </reaction>
</comment>
<dbReference type="CDD" id="cd09601">
    <property type="entry name" value="M1_APN-Q_like"/>
    <property type="match status" value="1"/>
</dbReference>
<dbReference type="Gene3D" id="2.60.40.1910">
    <property type="match status" value="1"/>
</dbReference>
<keyword evidence="8 12" id="KW-0482">Metalloprotease</keyword>
<dbReference type="InterPro" id="IPR034016">
    <property type="entry name" value="M1_APN-typ"/>
</dbReference>
<keyword evidence="5 10" id="KW-0479">Metal-binding</keyword>
<dbReference type="InterPro" id="IPR042097">
    <property type="entry name" value="Aminopeptidase_N-like_N_sf"/>
</dbReference>
<gene>
    <name evidence="17" type="ORF">LMG32879_001133</name>
</gene>
<dbReference type="EC" id="3.4.11.-" evidence="12"/>
<comment type="similarity">
    <text evidence="2 12">Belongs to the peptidase M1 family.</text>
</comment>
<dbReference type="GO" id="GO:0016020">
    <property type="term" value="C:membrane"/>
    <property type="evidence" value="ECO:0007669"/>
    <property type="project" value="TreeGrafter"/>
</dbReference>
<dbReference type="GO" id="GO:0016285">
    <property type="term" value="F:alanyl aminopeptidase activity"/>
    <property type="evidence" value="ECO:0007669"/>
    <property type="project" value="UniProtKB-EC"/>
</dbReference>
<keyword evidence="18" id="KW-1185">Reference proteome</keyword>
<dbReference type="InterPro" id="IPR050344">
    <property type="entry name" value="Peptidase_M1_aminopeptidases"/>
</dbReference>
<proteinExistence type="inferred from homology"/>
<keyword evidence="6 12" id="KW-0378">Hydrolase</keyword>
<dbReference type="GO" id="GO:0043171">
    <property type="term" value="P:peptide catabolic process"/>
    <property type="evidence" value="ECO:0007669"/>
    <property type="project" value="TreeGrafter"/>
</dbReference>
<dbReference type="GO" id="GO:0008270">
    <property type="term" value="F:zinc ion binding"/>
    <property type="evidence" value="ECO:0007669"/>
    <property type="project" value="UniProtKB-UniRule"/>
</dbReference>
<evidence type="ECO:0000313" key="17">
    <source>
        <dbReference type="EMBL" id="CAI9120301.1"/>
    </source>
</evidence>
<keyword evidence="4 12" id="KW-0645">Protease</keyword>
<feature type="active site" description="Proton acceptor" evidence="9">
    <location>
        <position position="327"/>
    </location>
</feature>
<dbReference type="GO" id="GO:0005737">
    <property type="term" value="C:cytoplasm"/>
    <property type="evidence" value="ECO:0007669"/>
    <property type="project" value="TreeGrafter"/>
</dbReference>
<dbReference type="Pfam" id="PF11838">
    <property type="entry name" value="ERAP1_C"/>
    <property type="match status" value="1"/>
</dbReference>
<dbReference type="PRINTS" id="PR00756">
    <property type="entry name" value="ALADIPTASE"/>
</dbReference>
<dbReference type="EMBL" id="CATKSH010000005">
    <property type="protein sequence ID" value="CAI9120301.1"/>
    <property type="molecule type" value="Genomic_DNA"/>
</dbReference>
<evidence type="ECO:0000259" key="14">
    <source>
        <dbReference type="Pfam" id="PF01433"/>
    </source>
</evidence>
<organism evidence="17 18">
    <name type="scientific">Brytella acorum</name>
    <dbReference type="NCBI Taxonomy" id="2959299"/>
    <lineage>
        <taxon>Bacteria</taxon>
        <taxon>Pseudomonadati</taxon>
        <taxon>Pseudomonadota</taxon>
        <taxon>Alphaproteobacteria</taxon>
        <taxon>Acetobacterales</taxon>
        <taxon>Acetobacteraceae</taxon>
        <taxon>Brytella</taxon>
    </lineage>
</organism>
<dbReference type="InterPro" id="IPR027268">
    <property type="entry name" value="Peptidase_M4/M1_CTD_sf"/>
</dbReference>
<evidence type="ECO:0000256" key="9">
    <source>
        <dbReference type="PIRSR" id="PIRSR634016-1"/>
    </source>
</evidence>
<keyword evidence="7 10" id="KW-0862">Zinc</keyword>
<evidence type="ECO:0000256" key="2">
    <source>
        <dbReference type="ARBA" id="ARBA00010136"/>
    </source>
</evidence>
<evidence type="ECO:0000313" key="18">
    <source>
        <dbReference type="Proteomes" id="UP001176960"/>
    </source>
</evidence>
<protein>
    <recommendedName>
        <fullName evidence="12">Aminopeptidase</fullName>
        <ecNumber evidence="12">3.4.11.-</ecNumber>
    </recommendedName>
</protein>
<evidence type="ECO:0000256" key="11">
    <source>
        <dbReference type="PIRSR" id="PIRSR634016-4"/>
    </source>
</evidence>
<reference evidence="17" key="1">
    <citation type="submission" date="2023-03" db="EMBL/GenBank/DDBJ databases">
        <authorList>
            <person name="Cleenwerck I."/>
        </authorList>
    </citation>
    <scope>NUCLEOTIDE SEQUENCE</scope>
    <source>
        <strain evidence="17">LMG 32879</strain>
    </source>
</reference>
<dbReference type="GO" id="GO:0006508">
    <property type="term" value="P:proteolysis"/>
    <property type="evidence" value="ECO:0007669"/>
    <property type="project" value="UniProtKB-KW"/>
</dbReference>
<dbReference type="InterPro" id="IPR024571">
    <property type="entry name" value="ERAP1-like_C_dom"/>
</dbReference>
<feature type="domain" description="ERAP1-like C-terminal" evidence="15">
    <location>
        <begin position="546"/>
        <end position="851"/>
    </location>
</feature>
<feature type="domain" description="Aminopeptidase N-like N-terminal" evidence="16">
    <location>
        <begin position="40"/>
        <end position="219"/>
    </location>
</feature>
<keyword evidence="3 12" id="KW-0031">Aminopeptidase</keyword>
<evidence type="ECO:0000256" key="3">
    <source>
        <dbReference type="ARBA" id="ARBA00022438"/>
    </source>
</evidence>
<name>A0AA35UVM6_9PROT</name>
<evidence type="ECO:0000256" key="4">
    <source>
        <dbReference type="ARBA" id="ARBA00022670"/>
    </source>
</evidence>
<dbReference type="Gene3D" id="1.25.50.20">
    <property type="match status" value="1"/>
</dbReference>
<feature type="domain" description="Peptidase M1 membrane alanine aminopeptidase" evidence="14">
    <location>
        <begin position="253"/>
        <end position="470"/>
    </location>
</feature>
<evidence type="ECO:0000256" key="13">
    <source>
        <dbReference type="SAM" id="SignalP"/>
    </source>
</evidence>
<feature type="binding site" evidence="10">
    <location>
        <position position="326"/>
    </location>
    <ligand>
        <name>Zn(2+)</name>
        <dbReference type="ChEBI" id="CHEBI:29105"/>
        <note>catalytic</note>
    </ligand>
</feature>
<dbReference type="Proteomes" id="UP001176960">
    <property type="component" value="Unassembled WGS sequence"/>
</dbReference>
<dbReference type="InterPro" id="IPR045357">
    <property type="entry name" value="Aminopeptidase_N-like_N"/>
</dbReference>
<accession>A0AA35UVM6</accession>
<dbReference type="InterPro" id="IPR014782">
    <property type="entry name" value="Peptidase_M1_dom"/>
</dbReference>
<evidence type="ECO:0000256" key="8">
    <source>
        <dbReference type="ARBA" id="ARBA00023049"/>
    </source>
</evidence>
<dbReference type="Gene3D" id="2.60.40.1730">
    <property type="entry name" value="tricorn interacting facor f3 domain"/>
    <property type="match status" value="1"/>
</dbReference>
<dbReference type="SUPFAM" id="SSF63737">
    <property type="entry name" value="Leukotriene A4 hydrolase N-terminal domain"/>
    <property type="match status" value="1"/>
</dbReference>